<dbReference type="EMBL" id="JAAGME010001090">
    <property type="protein sequence ID" value="NEB70653.1"/>
    <property type="molecule type" value="Genomic_DNA"/>
</dbReference>
<gene>
    <name evidence="1" type="ORF">G3I39_26860</name>
</gene>
<protein>
    <submittedName>
        <fullName evidence="1">1-hydroxy-2-methyl-2-butenyl 4-diphosphate reductase</fullName>
    </submittedName>
</protein>
<reference evidence="1 2" key="1">
    <citation type="submission" date="2020-01" db="EMBL/GenBank/DDBJ databases">
        <title>Insect and environment-associated Actinomycetes.</title>
        <authorList>
            <person name="Currrie C."/>
            <person name="Chevrette M."/>
            <person name="Carlson C."/>
            <person name="Stubbendieck R."/>
            <person name="Wendt-Pienkowski E."/>
        </authorList>
    </citation>
    <scope>NUCLEOTIDE SEQUENCE [LARGE SCALE GENOMIC DNA]</scope>
    <source>
        <strain evidence="1 2">SID14438</strain>
    </source>
</reference>
<evidence type="ECO:0000313" key="1">
    <source>
        <dbReference type="EMBL" id="NEB70653.1"/>
    </source>
</evidence>
<evidence type="ECO:0000313" key="2">
    <source>
        <dbReference type="Proteomes" id="UP000471648"/>
    </source>
</evidence>
<proteinExistence type="predicted"/>
<organism evidence="1 2">
    <name type="scientific">Streptomyces microflavus</name>
    <name type="common">Streptomyces lipmanii</name>
    <dbReference type="NCBI Taxonomy" id="1919"/>
    <lineage>
        <taxon>Bacteria</taxon>
        <taxon>Bacillati</taxon>
        <taxon>Actinomycetota</taxon>
        <taxon>Actinomycetes</taxon>
        <taxon>Kitasatosporales</taxon>
        <taxon>Streptomycetaceae</taxon>
        <taxon>Streptomyces</taxon>
    </lineage>
</organism>
<dbReference type="Proteomes" id="UP000471648">
    <property type="component" value="Unassembled WGS sequence"/>
</dbReference>
<name>A0A6N9VD42_STRMI</name>
<dbReference type="AlphaFoldDB" id="A0A6N9VD42"/>
<feature type="non-terminal residue" evidence="1">
    <location>
        <position position="49"/>
    </location>
</feature>
<comment type="caution">
    <text evidence="1">The sequence shown here is derived from an EMBL/GenBank/DDBJ whole genome shotgun (WGS) entry which is preliminary data.</text>
</comment>
<sequence>MAGAPGPAAPQAPLLVACALGIEQLALRSGKRPGGPVRVLRTGMGPRAA</sequence>
<accession>A0A6N9VD42</accession>